<reference evidence="2" key="2">
    <citation type="submission" date="2021-03" db="UniProtKB">
        <authorList>
            <consortium name="EnsemblPlants"/>
        </authorList>
    </citation>
    <scope>IDENTIFICATION</scope>
</reference>
<dbReference type="Gramene" id="AUR62041484-RA">
    <property type="protein sequence ID" value="AUR62041484-RA:cds"/>
    <property type="gene ID" value="AUR62041484"/>
</dbReference>
<proteinExistence type="predicted"/>
<dbReference type="EnsemblPlants" id="AUR62041484-RA">
    <property type="protein sequence ID" value="AUR62041484-RA:cds"/>
    <property type="gene ID" value="AUR62041484"/>
</dbReference>
<keyword evidence="3" id="KW-1185">Reference proteome</keyword>
<dbReference type="InterPro" id="IPR026960">
    <property type="entry name" value="RVT-Znf"/>
</dbReference>
<reference evidence="2" key="1">
    <citation type="journal article" date="2017" name="Nature">
        <title>The genome of Chenopodium quinoa.</title>
        <authorList>
            <person name="Jarvis D.E."/>
            <person name="Ho Y.S."/>
            <person name="Lightfoot D.J."/>
            <person name="Schmoeckel S.M."/>
            <person name="Li B."/>
            <person name="Borm T.J.A."/>
            <person name="Ohyanagi H."/>
            <person name="Mineta K."/>
            <person name="Michell C.T."/>
            <person name="Saber N."/>
            <person name="Kharbatia N.M."/>
            <person name="Rupper R.R."/>
            <person name="Sharp A.R."/>
            <person name="Dally N."/>
            <person name="Boughton B.A."/>
            <person name="Woo Y.H."/>
            <person name="Gao G."/>
            <person name="Schijlen E.G.W.M."/>
            <person name="Guo X."/>
            <person name="Momin A.A."/>
            <person name="Negrao S."/>
            <person name="Al-Babili S."/>
            <person name="Gehring C."/>
            <person name="Roessner U."/>
            <person name="Jung C."/>
            <person name="Murphy K."/>
            <person name="Arold S.T."/>
            <person name="Gojobori T."/>
            <person name="van der Linden C.G."/>
            <person name="van Loo E.N."/>
            <person name="Jellen E.N."/>
            <person name="Maughan P.J."/>
            <person name="Tester M."/>
        </authorList>
    </citation>
    <scope>NUCLEOTIDE SEQUENCE [LARGE SCALE GENOMIC DNA]</scope>
    <source>
        <strain evidence="2">cv. PI 614886</strain>
    </source>
</reference>
<sequence length="401" mass="46808">MMDTAVVCDKGRKNKLFRFEAWWLSSEECEGVVKKAWAESRGKMAHSRLNDCATALIRWSAKTFRALRKKINEKETELQEAQGAVLDGLMLEKCKKLSEEINELRQMEESYWYARARANEMKDGDKNTSYFHRKACHRKIQNYIDGIYDGAGVWREDEQGIKNTDADYFVSLFSSENPTEFEEALAGVHTVVSEDMNVDHPMWNVELVREVLGEYAPIALSIPLSQHNTGDRVYWRFTNNGQFSVKSCYWMIRGVRDENREHGDCWKSVWKLKAPPKLKHFVWNALKGNMAVKARLYQKHISEDSWCQVCGDAPEMVMHSLFFYRAARSIWRMSMFENLLEEAPHESFVECWKWLLHKVVVGFFKYVVEYSTYAQRVFGATVNHGVRSNTSWQKPSVRRDG</sequence>
<evidence type="ECO:0000313" key="2">
    <source>
        <dbReference type="EnsemblPlants" id="AUR62041484-RA:cds"/>
    </source>
</evidence>
<protein>
    <recommendedName>
        <fullName evidence="1">Reverse transcriptase zinc-binding domain-containing protein</fullName>
    </recommendedName>
</protein>
<evidence type="ECO:0000313" key="3">
    <source>
        <dbReference type="Proteomes" id="UP000596660"/>
    </source>
</evidence>
<evidence type="ECO:0000259" key="1">
    <source>
        <dbReference type="Pfam" id="PF13966"/>
    </source>
</evidence>
<accession>A0A803N6X6</accession>
<name>A0A803N6X6_CHEQI</name>
<dbReference type="Pfam" id="PF13966">
    <property type="entry name" value="zf-RVT"/>
    <property type="match status" value="1"/>
</dbReference>
<organism evidence="2 3">
    <name type="scientific">Chenopodium quinoa</name>
    <name type="common">Quinoa</name>
    <dbReference type="NCBI Taxonomy" id="63459"/>
    <lineage>
        <taxon>Eukaryota</taxon>
        <taxon>Viridiplantae</taxon>
        <taxon>Streptophyta</taxon>
        <taxon>Embryophyta</taxon>
        <taxon>Tracheophyta</taxon>
        <taxon>Spermatophyta</taxon>
        <taxon>Magnoliopsida</taxon>
        <taxon>eudicotyledons</taxon>
        <taxon>Gunneridae</taxon>
        <taxon>Pentapetalae</taxon>
        <taxon>Caryophyllales</taxon>
        <taxon>Chenopodiaceae</taxon>
        <taxon>Chenopodioideae</taxon>
        <taxon>Atripliceae</taxon>
        <taxon>Chenopodium</taxon>
    </lineage>
</organism>
<dbReference type="AlphaFoldDB" id="A0A803N6X6"/>
<dbReference type="Proteomes" id="UP000596660">
    <property type="component" value="Unplaced"/>
</dbReference>
<feature type="domain" description="Reverse transcriptase zinc-binding" evidence="1">
    <location>
        <begin position="243"/>
        <end position="331"/>
    </location>
</feature>